<feature type="transmembrane region" description="Helical" evidence="7">
    <location>
        <begin position="50"/>
        <end position="71"/>
    </location>
</feature>
<accession>E4RIX1</accession>
<feature type="transmembrane region" description="Helical" evidence="7">
    <location>
        <begin position="114"/>
        <end position="134"/>
    </location>
</feature>
<evidence type="ECO:0000256" key="5">
    <source>
        <dbReference type="ARBA" id="ARBA00022989"/>
    </source>
</evidence>
<feature type="transmembrane region" description="Helical" evidence="7">
    <location>
        <begin position="12"/>
        <end position="30"/>
    </location>
</feature>
<dbReference type="EMBL" id="CP002304">
    <property type="protein sequence ID" value="ADQ15191.1"/>
    <property type="molecule type" value="Genomic_DNA"/>
</dbReference>
<evidence type="ECO:0000313" key="8">
    <source>
        <dbReference type="EMBL" id="ADQ15191.1"/>
    </source>
</evidence>
<dbReference type="Pfam" id="PF03773">
    <property type="entry name" value="ArsP_1"/>
    <property type="match status" value="1"/>
</dbReference>
<dbReference type="GO" id="GO:0005886">
    <property type="term" value="C:plasma membrane"/>
    <property type="evidence" value="ECO:0007669"/>
    <property type="project" value="UniProtKB-SubCell"/>
</dbReference>
<keyword evidence="6 7" id="KW-0472">Membrane</keyword>
<evidence type="ECO:0000256" key="7">
    <source>
        <dbReference type="SAM" id="Phobius"/>
    </source>
</evidence>
<evidence type="ECO:0000256" key="2">
    <source>
        <dbReference type="ARBA" id="ARBA00006386"/>
    </source>
</evidence>
<evidence type="ECO:0000313" key="9">
    <source>
        <dbReference type="Proteomes" id="UP000007434"/>
    </source>
</evidence>
<dbReference type="HOGENOM" id="CLU_101297_0_1_9"/>
<evidence type="ECO:0000256" key="1">
    <source>
        <dbReference type="ARBA" id="ARBA00004651"/>
    </source>
</evidence>
<dbReference type="KEGG" id="has:Halsa_1772"/>
<feature type="transmembrane region" description="Helical" evidence="7">
    <location>
        <begin position="83"/>
        <end position="102"/>
    </location>
</feature>
<dbReference type="RefSeq" id="WP_013406268.1">
    <property type="nucleotide sequence ID" value="NC_014654.1"/>
</dbReference>
<reference evidence="8 9" key="2">
    <citation type="journal article" date="2011" name="J. Bacteriol.">
        <title>Complete Genome Sequence of the Haloalkaliphilic, Hydrogen Producing Halanaerobium hydrogenoformans.</title>
        <authorList>
            <person name="Brown S.D."/>
            <person name="Begemann M.B."/>
            <person name="Mormile M.R."/>
            <person name="Wall J.D."/>
            <person name="Han C.S."/>
            <person name="Goodwin L.A."/>
            <person name="Pitluck S."/>
            <person name="Land M.L."/>
            <person name="Hauser L.J."/>
            <person name="Elias D.A."/>
        </authorList>
    </citation>
    <scope>NUCLEOTIDE SEQUENCE [LARGE SCALE GENOMIC DNA]</scope>
    <source>
        <strain evidence="9">sapolanicus</strain>
    </source>
</reference>
<feature type="transmembrane region" description="Helical" evidence="7">
    <location>
        <begin position="146"/>
        <end position="167"/>
    </location>
</feature>
<evidence type="ECO:0008006" key="10">
    <source>
        <dbReference type="Google" id="ProtNLM"/>
    </source>
</evidence>
<organism evidence="8 9">
    <name type="scientific">Halanaerobium hydrogeniformans</name>
    <name type="common">Halanaerobium sp. (strain sapolanicus)</name>
    <dbReference type="NCBI Taxonomy" id="656519"/>
    <lineage>
        <taxon>Bacteria</taxon>
        <taxon>Bacillati</taxon>
        <taxon>Bacillota</taxon>
        <taxon>Clostridia</taxon>
        <taxon>Halanaerobiales</taxon>
        <taxon>Halanaerobiaceae</taxon>
        <taxon>Halanaerobium</taxon>
    </lineage>
</organism>
<reference evidence="8 9" key="1">
    <citation type="submission" date="2010-11" db="EMBL/GenBank/DDBJ databases">
        <title>Complete sequence of Halanaerobium sp. sapolanicus.</title>
        <authorList>
            <consortium name="US DOE Joint Genome Institute"/>
            <person name="Lucas S."/>
            <person name="Copeland A."/>
            <person name="Lapidus A."/>
            <person name="Cheng J.-F."/>
            <person name="Bruce D."/>
            <person name="Goodwin L."/>
            <person name="Pitluck S."/>
            <person name="Davenport K."/>
            <person name="Detter J.C."/>
            <person name="Han C."/>
            <person name="Tapia R."/>
            <person name="Land M."/>
            <person name="Hauser L."/>
            <person name="Jeffries C."/>
            <person name="Kyrpides N."/>
            <person name="Ivanova N."/>
            <person name="Mikhailova N."/>
            <person name="Begemann M.B."/>
            <person name="Mormile M.R."/>
            <person name="Wall J.D."/>
            <person name="Elias D.A."/>
            <person name="Woyke T."/>
        </authorList>
    </citation>
    <scope>NUCLEOTIDE SEQUENCE [LARGE SCALE GENOMIC DNA]</scope>
    <source>
        <strain evidence="9">sapolanicus</strain>
    </source>
</reference>
<sequence>MKNKFKAKLFKILKIVVFWLVIAYLFKRFFPSRFPLAQDMSLRYIKEMIMIFPAVLIIMGLADIWVPTSLVKKYLGEKSGFKGKLFSFFLGTLPTGPMYIAFPIAGELLRKKASLSNVIIFLGVWASLKIPQLGVEIQFIGVKFSVLRFVFTTISIFIISTVMEKIIKFENLDLKS</sequence>
<protein>
    <recommendedName>
        <fullName evidence="10">Permease</fullName>
    </recommendedName>
</protein>
<dbReference type="Proteomes" id="UP000007434">
    <property type="component" value="Chromosome"/>
</dbReference>
<dbReference type="STRING" id="656519.Halsa_1772"/>
<evidence type="ECO:0000256" key="4">
    <source>
        <dbReference type="ARBA" id="ARBA00022692"/>
    </source>
</evidence>
<dbReference type="InterPro" id="IPR005524">
    <property type="entry name" value="DUF318"/>
</dbReference>
<gene>
    <name evidence="8" type="ordered locus">Halsa_1772</name>
</gene>
<dbReference type="eggNOG" id="COG0701">
    <property type="taxonomic scope" value="Bacteria"/>
</dbReference>
<name>E4RIX1_HALHG</name>
<dbReference type="AlphaFoldDB" id="E4RIX1"/>
<comment type="subcellular location">
    <subcellularLocation>
        <location evidence="1">Cell membrane</location>
        <topology evidence="1">Multi-pass membrane protein</topology>
    </subcellularLocation>
</comment>
<keyword evidence="5 7" id="KW-1133">Transmembrane helix</keyword>
<comment type="similarity">
    <text evidence="2">Belongs to the UPF0718 family.</text>
</comment>
<evidence type="ECO:0000256" key="6">
    <source>
        <dbReference type="ARBA" id="ARBA00023136"/>
    </source>
</evidence>
<keyword evidence="4 7" id="KW-0812">Transmembrane</keyword>
<evidence type="ECO:0000256" key="3">
    <source>
        <dbReference type="ARBA" id="ARBA00022475"/>
    </source>
</evidence>
<keyword evidence="9" id="KW-1185">Reference proteome</keyword>
<proteinExistence type="inferred from homology"/>
<keyword evidence="3" id="KW-1003">Cell membrane</keyword>